<evidence type="ECO:0000256" key="4">
    <source>
        <dbReference type="PIRSR" id="PIRSR006806-1"/>
    </source>
</evidence>
<evidence type="ECO:0000256" key="1">
    <source>
        <dbReference type="ARBA" id="ARBA00010638"/>
    </source>
</evidence>
<name>A0A0D1A8I6_9LACO</name>
<feature type="binding site" evidence="4">
    <location>
        <position position="51"/>
    </location>
    <ligand>
        <name>substrate</name>
    </ligand>
</feature>
<dbReference type="GO" id="GO:0030272">
    <property type="term" value="F:5-formyltetrahydrofolate cyclo-ligase activity"/>
    <property type="evidence" value="ECO:0007669"/>
    <property type="project" value="UniProtKB-EC"/>
</dbReference>
<dbReference type="Proteomes" id="UP000032279">
    <property type="component" value="Unassembled WGS sequence"/>
</dbReference>
<comment type="caution">
    <text evidence="6">The sequence shown here is derived from an EMBL/GenBank/DDBJ whole genome shotgun (WGS) entry which is preliminary data.</text>
</comment>
<keyword evidence="3 4" id="KW-0067">ATP-binding</keyword>
<dbReference type="GO" id="GO:0005524">
    <property type="term" value="F:ATP binding"/>
    <property type="evidence" value="ECO:0007669"/>
    <property type="project" value="UniProtKB-KW"/>
</dbReference>
<dbReference type="InterPro" id="IPR024185">
    <property type="entry name" value="FTHF_cligase-like_sf"/>
</dbReference>
<dbReference type="Gene3D" id="3.40.50.10420">
    <property type="entry name" value="NagB/RpiA/CoA transferase-like"/>
    <property type="match status" value="1"/>
</dbReference>
<dbReference type="SUPFAM" id="SSF100950">
    <property type="entry name" value="NagB/RpiA/CoA transferase-like"/>
    <property type="match status" value="1"/>
</dbReference>
<dbReference type="STRING" id="1335616.WDC_0312"/>
<reference evidence="6 7" key="1">
    <citation type="submission" date="2013-08" db="EMBL/GenBank/DDBJ databases">
        <title>Lactobacillus wasatchii sp. WDC04, a late gas producing bacteria isolated from aged chedder cheese.</title>
        <authorList>
            <person name="Oberg C.J."/>
            <person name="Culumber M."/>
            <person name="McMahon D.J."/>
            <person name="Broadbent J.R."/>
            <person name="Oberg T.S."/>
            <person name="Ortaki F."/>
        </authorList>
    </citation>
    <scope>NUCLEOTIDE SEQUENCE [LARGE SCALE GENOMIC DNA]</scope>
    <source>
        <strain evidence="6 7">WDC04</strain>
    </source>
</reference>
<dbReference type="GO" id="GO:0046872">
    <property type="term" value="F:metal ion binding"/>
    <property type="evidence" value="ECO:0007669"/>
    <property type="project" value="UniProtKB-KW"/>
</dbReference>
<keyword evidence="5" id="KW-0460">Magnesium</keyword>
<dbReference type="NCBIfam" id="TIGR02727">
    <property type="entry name" value="MTHFS_bact"/>
    <property type="match status" value="1"/>
</dbReference>
<accession>A0A0D1A8I6</accession>
<keyword evidence="2 4" id="KW-0547">Nucleotide-binding</keyword>
<proteinExistence type="inferred from homology"/>
<comment type="cofactor">
    <cofactor evidence="5">
        <name>Mg(2+)</name>
        <dbReference type="ChEBI" id="CHEBI:18420"/>
    </cofactor>
</comment>
<keyword evidence="6" id="KW-0436">Ligase</keyword>
<dbReference type="InterPro" id="IPR037171">
    <property type="entry name" value="NagB/RpiA_transferase-like"/>
</dbReference>
<feature type="binding site" evidence="4">
    <location>
        <begin position="5"/>
        <end position="9"/>
    </location>
    <ligand>
        <name>ATP</name>
        <dbReference type="ChEBI" id="CHEBI:30616"/>
    </ligand>
</feature>
<dbReference type="Pfam" id="PF01812">
    <property type="entry name" value="5-FTHF_cyc-lig"/>
    <property type="match status" value="1"/>
</dbReference>
<evidence type="ECO:0000256" key="5">
    <source>
        <dbReference type="RuleBase" id="RU361279"/>
    </source>
</evidence>
<dbReference type="PANTHER" id="PTHR23407">
    <property type="entry name" value="ATPASE INHIBITOR/5-FORMYLTETRAHYDROFOLATE CYCLO-LIGASE"/>
    <property type="match status" value="1"/>
</dbReference>
<organism evidence="6 7">
    <name type="scientific">Paucilactobacillus wasatchensis</name>
    <dbReference type="NCBI Taxonomy" id="1335616"/>
    <lineage>
        <taxon>Bacteria</taxon>
        <taxon>Bacillati</taxon>
        <taxon>Bacillota</taxon>
        <taxon>Bacilli</taxon>
        <taxon>Lactobacillales</taxon>
        <taxon>Lactobacillaceae</taxon>
        <taxon>Paucilactobacillus</taxon>
    </lineage>
</organism>
<dbReference type="RefSeq" id="WP_044010043.1">
    <property type="nucleotide sequence ID" value="NZ_AWTT01000004.1"/>
</dbReference>
<dbReference type="PATRIC" id="fig|1335616.4.peg.313"/>
<keyword evidence="5" id="KW-0479">Metal-binding</keyword>
<dbReference type="PANTHER" id="PTHR23407:SF1">
    <property type="entry name" value="5-FORMYLTETRAHYDROFOLATE CYCLO-LIGASE"/>
    <property type="match status" value="1"/>
</dbReference>
<evidence type="ECO:0000256" key="3">
    <source>
        <dbReference type="ARBA" id="ARBA00022840"/>
    </source>
</evidence>
<feature type="binding site" evidence="4">
    <location>
        <position position="56"/>
    </location>
    <ligand>
        <name>substrate</name>
    </ligand>
</feature>
<dbReference type="AlphaFoldDB" id="A0A0D1A8I6"/>
<evidence type="ECO:0000256" key="2">
    <source>
        <dbReference type="ARBA" id="ARBA00022741"/>
    </source>
</evidence>
<evidence type="ECO:0000313" key="7">
    <source>
        <dbReference type="Proteomes" id="UP000032279"/>
    </source>
</evidence>
<protein>
    <recommendedName>
        <fullName evidence="5">5-formyltetrahydrofolate cyclo-ligase</fullName>
        <ecNumber evidence="5">6.3.3.2</ecNumber>
    </recommendedName>
</protein>
<dbReference type="GO" id="GO:0035999">
    <property type="term" value="P:tetrahydrofolate interconversion"/>
    <property type="evidence" value="ECO:0007669"/>
    <property type="project" value="TreeGrafter"/>
</dbReference>
<dbReference type="PIRSF" id="PIRSF006806">
    <property type="entry name" value="FTHF_cligase"/>
    <property type="match status" value="1"/>
</dbReference>
<keyword evidence="7" id="KW-1185">Reference proteome</keyword>
<dbReference type="GO" id="GO:0009396">
    <property type="term" value="P:folic acid-containing compound biosynthetic process"/>
    <property type="evidence" value="ECO:0007669"/>
    <property type="project" value="TreeGrafter"/>
</dbReference>
<gene>
    <name evidence="6" type="primary">fthC</name>
    <name evidence="6" type="ORF">WDC_0312</name>
</gene>
<evidence type="ECO:0000313" key="6">
    <source>
        <dbReference type="EMBL" id="KIS04110.1"/>
    </source>
</evidence>
<comment type="catalytic activity">
    <reaction evidence="5">
        <text>(6S)-5-formyl-5,6,7,8-tetrahydrofolate + ATP = (6R)-5,10-methenyltetrahydrofolate + ADP + phosphate</text>
        <dbReference type="Rhea" id="RHEA:10488"/>
        <dbReference type="ChEBI" id="CHEBI:30616"/>
        <dbReference type="ChEBI" id="CHEBI:43474"/>
        <dbReference type="ChEBI" id="CHEBI:57455"/>
        <dbReference type="ChEBI" id="CHEBI:57457"/>
        <dbReference type="ChEBI" id="CHEBI:456216"/>
        <dbReference type="EC" id="6.3.3.2"/>
    </reaction>
</comment>
<dbReference type="EMBL" id="AWTT01000004">
    <property type="protein sequence ID" value="KIS04110.1"/>
    <property type="molecule type" value="Genomic_DNA"/>
</dbReference>
<dbReference type="EC" id="6.3.3.2" evidence="5"/>
<dbReference type="OrthoDB" id="9801938at2"/>
<feature type="binding site" evidence="4">
    <location>
        <begin position="132"/>
        <end position="140"/>
    </location>
    <ligand>
        <name>ATP</name>
        <dbReference type="ChEBI" id="CHEBI:30616"/>
    </ligand>
</feature>
<comment type="similarity">
    <text evidence="1 5">Belongs to the 5-formyltetrahydrofolate cyclo-ligase family.</text>
</comment>
<dbReference type="InterPro" id="IPR002698">
    <property type="entry name" value="FTHF_cligase"/>
</dbReference>
<sequence>MLLTKKEARQKIIESLIKVKPAEKQQAENSLYCQLFQTRMWHDAAVVAVTVSQAIEINTEPIIKQAHRENKVVCIPRTLPSWQMEFVELNAQTTLKKTDHQLLEPVGGNVFSADEINLIVVPGVSYTTDGYRLGFGGGYYDRYLASYAGDTISLALPEQQNTEINWPIKQYDIKIKQILVATEED</sequence>